<dbReference type="EMBL" id="QIBZ01000014">
    <property type="protein sequence ID" value="RNM33735.1"/>
    <property type="molecule type" value="Genomic_DNA"/>
</dbReference>
<evidence type="ECO:0000256" key="1">
    <source>
        <dbReference type="SAM" id="Phobius"/>
    </source>
</evidence>
<organism evidence="2 3">
    <name type="scientific">Slackia isoflavoniconvertens</name>
    <dbReference type="NCBI Taxonomy" id="572010"/>
    <lineage>
        <taxon>Bacteria</taxon>
        <taxon>Bacillati</taxon>
        <taxon>Actinomycetota</taxon>
        <taxon>Coriobacteriia</taxon>
        <taxon>Eggerthellales</taxon>
        <taxon>Eggerthellaceae</taxon>
        <taxon>Slackia</taxon>
    </lineage>
</organism>
<name>A0A3N0I9Q7_9ACTN</name>
<feature type="transmembrane region" description="Helical" evidence="1">
    <location>
        <begin position="94"/>
        <end position="118"/>
    </location>
</feature>
<keyword evidence="1" id="KW-1133">Transmembrane helix</keyword>
<reference evidence="3" key="1">
    <citation type="submission" date="2018-05" db="EMBL/GenBank/DDBJ databases">
        <title>Genome Sequencing of selected type strains of the family Eggerthellaceae.</title>
        <authorList>
            <person name="Danylec N."/>
            <person name="Stoll D.A."/>
            <person name="Doetsch A."/>
            <person name="Huch M."/>
        </authorList>
    </citation>
    <scope>NUCLEOTIDE SEQUENCE [LARGE SCALE GENOMIC DNA]</scope>
    <source>
        <strain evidence="3">DSM 22006</strain>
    </source>
</reference>
<evidence type="ECO:0000313" key="2">
    <source>
        <dbReference type="EMBL" id="RNM33735.1"/>
    </source>
</evidence>
<dbReference type="Proteomes" id="UP000271472">
    <property type="component" value="Unassembled WGS sequence"/>
</dbReference>
<keyword evidence="1" id="KW-0812">Transmembrane</keyword>
<sequence length="134" mass="14480">MAVPQSMSVEMTGRYHARRATLLAPRCSAHSAAYEIASAASNVGCESCGASKGAVHRVAAGLWKSVICQNQYKASDAQIDGFSARLRRNRATSLRADCASCFLLVGVFPCVFMGIFYISADERHPPQRARFGFS</sequence>
<keyword evidence="3" id="KW-1185">Reference proteome</keyword>
<keyword evidence="1" id="KW-0472">Membrane</keyword>
<dbReference type="AlphaFoldDB" id="A0A3N0I9Q7"/>
<accession>A0A3N0I9Q7</accession>
<proteinExistence type="predicted"/>
<comment type="caution">
    <text evidence="2">The sequence shown here is derived from an EMBL/GenBank/DDBJ whole genome shotgun (WGS) entry which is preliminary data.</text>
</comment>
<evidence type="ECO:0000313" key="3">
    <source>
        <dbReference type="Proteomes" id="UP000271472"/>
    </source>
</evidence>
<gene>
    <name evidence="2" type="ORF">DMP05_07580</name>
</gene>
<protein>
    <submittedName>
        <fullName evidence="2">Uncharacterized protein</fullName>
    </submittedName>
</protein>